<protein>
    <submittedName>
        <fullName evidence="3">Uncharacterized protein</fullName>
    </submittedName>
</protein>
<feature type="compositionally biased region" description="Basic and acidic residues" evidence="1">
    <location>
        <begin position="14"/>
        <end position="25"/>
    </location>
</feature>
<feature type="transmembrane region" description="Helical" evidence="2">
    <location>
        <begin position="148"/>
        <end position="165"/>
    </location>
</feature>
<proteinExistence type="predicted"/>
<feature type="region of interest" description="Disordered" evidence="1">
    <location>
        <begin position="14"/>
        <end position="33"/>
    </location>
</feature>
<reference evidence="3" key="1">
    <citation type="submission" date="2023-10" db="EMBL/GenBank/DDBJ databases">
        <authorList>
            <person name="Noh H."/>
        </authorList>
    </citation>
    <scope>NUCLEOTIDE SEQUENCE</scope>
    <source>
        <strain evidence="3">DUCC4014</strain>
    </source>
</reference>
<dbReference type="EMBL" id="CP086718">
    <property type="protein sequence ID" value="WOO83625.1"/>
    <property type="molecule type" value="Genomic_DNA"/>
</dbReference>
<keyword evidence="2" id="KW-0472">Membrane</keyword>
<sequence>MPAPLTAYNLSKLSEELRPKPRPEPEVEGYSLPVDMDRPPVNVPTLRAVRRGFLPTLWAVVVSWADIAATGLLAWASPAYPRLQEVWDGIQGVGRLARRSFGRAFGQELPEILTLFAKDIGRGIGEFLVGALRIVFSIGAFLFNFFEWFGGLILFDVSGVVFLAAKGLWRFTRAALRLVIPTRDGIFNLFVGLILGVIRLVRVTYAALARVVRERSLWPRSTMIYD</sequence>
<organism evidence="3 4">
    <name type="scientific">Vanrija pseudolonga</name>
    <dbReference type="NCBI Taxonomy" id="143232"/>
    <lineage>
        <taxon>Eukaryota</taxon>
        <taxon>Fungi</taxon>
        <taxon>Dikarya</taxon>
        <taxon>Basidiomycota</taxon>
        <taxon>Agaricomycotina</taxon>
        <taxon>Tremellomycetes</taxon>
        <taxon>Trichosporonales</taxon>
        <taxon>Trichosporonaceae</taxon>
        <taxon>Vanrija</taxon>
    </lineage>
</organism>
<feature type="transmembrane region" description="Helical" evidence="2">
    <location>
        <begin position="56"/>
        <end position="76"/>
    </location>
</feature>
<dbReference type="RefSeq" id="XP_062629651.1">
    <property type="nucleotide sequence ID" value="XM_062773667.1"/>
</dbReference>
<evidence type="ECO:0000256" key="2">
    <source>
        <dbReference type="SAM" id="Phobius"/>
    </source>
</evidence>
<gene>
    <name evidence="3" type="ORF">LOC62_05G007145</name>
</gene>
<name>A0AAF1BMP2_9TREE</name>
<dbReference type="AlphaFoldDB" id="A0AAF1BMP2"/>
<keyword evidence="4" id="KW-1185">Reference proteome</keyword>
<evidence type="ECO:0000313" key="4">
    <source>
        <dbReference type="Proteomes" id="UP000827549"/>
    </source>
</evidence>
<evidence type="ECO:0000256" key="1">
    <source>
        <dbReference type="SAM" id="MobiDB-lite"/>
    </source>
</evidence>
<feature type="transmembrane region" description="Helical" evidence="2">
    <location>
        <begin position="124"/>
        <end position="142"/>
    </location>
</feature>
<dbReference type="GeneID" id="87810319"/>
<dbReference type="Proteomes" id="UP000827549">
    <property type="component" value="Chromosome 5"/>
</dbReference>
<accession>A0AAF1BMP2</accession>
<keyword evidence="2" id="KW-0812">Transmembrane</keyword>
<evidence type="ECO:0000313" key="3">
    <source>
        <dbReference type="EMBL" id="WOO83625.1"/>
    </source>
</evidence>
<feature type="transmembrane region" description="Helical" evidence="2">
    <location>
        <begin position="186"/>
        <end position="208"/>
    </location>
</feature>
<keyword evidence="2" id="KW-1133">Transmembrane helix</keyword>